<protein>
    <submittedName>
        <fullName evidence="1">Cobalamin biosynthesis protein</fullName>
    </submittedName>
</protein>
<dbReference type="AlphaFoldDB" id="A0A1S9TXW9"/>
<evidence type="ECO:0000313" key="2">
    <source>
        <dbReference type="Proteomes" id="UP000190906"/>
    </source>
</evidence>
<comment type="caution">
    <text evidence="1">The sequence shown here is derived from an EMBL/GenBank/DDBJ whole genome shotgun (WGS) entry which is preliminary data.</text>
</comment>
<name>A0A1S9TXW9_BACCE</name>
<accession>A0A1S9TXW9</accession>
<reference evidence="1 2" key="1">
    <citation type="submission" date="2017-01" db="EMBL/GenBank/DDBJ databases">
        <title>Bacillus cereus isolates.</title>
        <authorList>
            <person name="Beno S.M."/>
        </authorList>
    </citation>
    <scope>NUCLEOTIDE SEQUENCE [LARGE SCALE GENOMIC DNA]</scope>
    <source>
        <strain evidence="1 2">FSL H8-0485</strain>
    </source>
</reference>
<dbReference type="Proteomes" id="UP000190906">
    <property type="component" value="Unassembled WGS sequence"/>
</dbReference>
<gene>
    <name evidence="1" type="ORF">BW897_01680</name>
</gene>
<sequence length="39" mass="4747">MKNLDERYGDQITELVFIGIDMNRSINRKRNETRLKYIC</sequence>
<proteinExistence type="predicted"/>
<organism evidence="1 2">
    <name type="scientific">Bacillus cereus</name>
    <dbReference type="NCBI Taxonomy" id="1396"/>
    <lineage>
        <taxon>Bacteria</taxon>
        <taxon>Bacillati</taxon>
        <taxon>Bacillota</taxon>
        <taxon>Bacilli</taxon>
        <taxon>Bacillales</taxon>
        <taxon>Bacillaceae</taxon>
        <taxon>Bacillus</taxon>
        <taxon>Bacillus cereus group</taxon>
    </lineage>
</organism>
<dbReference type="EMBL" id="MUAJ01000001">
    <property type="protein sequence ID" value="OOR14792.1"/>
    <property type="molecule type" value="Genomic_DNA"/>
</dbReference>
<evidence type="ECO:0000313" key="1">
    <source>
        <dbReference type="EMBL" id="OOR14792.1"/>
    </source>
</evidence>